<evidence type="ECO:0000313" key="11">
    <source>
        <dbReference type="Proteomes" id="UP000034228"/>
    </source>
</evidence>
<comment type="caution">
    <text evidence="10">The sequence shown here is derived from an EMBL/GenBank/DDBJ whole genome shotgun (WGS) entry which is preliminary data.</text>
</comment>
<evidence type="ECO:0000256" key="2">
    <source>
        <dbReference type="ARBA" id="ARBA00022679"/>
    </source>
</evidence>
<dbReference type="AlphaFoldDB" id="A0A0M2V5V4"/>
<feature type="binding site" evidence="8">
    <location>
        <position position="94"/>
    </location>
    <ligand>
        <name>Mg(2+)</name>
        <dbReference type="ChEBI" id="CHEBI:18420"/>
    </ligand>
</feature>
<evidence type="ECO:0000256" key="6">
    <source>
        <dbReference type="ARBA" id="ARBA00023134"/>
    </source>
</evidence>
<dbReference type="GO" id="GO:1902758">
    <property type="term" value="P:bis(molybdopterin guanine dinucleotide)molybdenum biosynthetic process"/>
    <property type="evidence" value="ECO:0007669"/>
    <property type="project" value="TreeGrafter"/>
</dbReference>
<evidence type="ECO:0000256" key="1">
    <source>
        <dbReference type="ARBA" id="ARBA00022490"/>
    </source>
</evidence>
<keyword evidence="11" id="KW-1185">Reference proteome</keyword>
<evidence type="ECO:0000259" key="9">
    <source>
        <dbReference type="Pfam" id="PF12804"/>
    </source>
</evidence>
<dbReference type="EC" id="2.7.7.77" evidence="8"/>
<comment type="cofactor">
    <cofactor evidence="8">
        <name>Mg(2+)</name>
        <dbReference type="ChEBI" id="CHEBI:18420"/>
    </cofactor>
</comment>
<keyword evidence="4 8" id="KW-0547">Nucleotide-binding</keyword>
<keyword evidence="5 8" id="KW-0460">Magnesium</keyword>
<sequence length="193" mass="20539">MDNITSTPRFSALILAGGQSSRMGQDKAQLLLNGQSLLQHMQQLASAAGASELLLSRNQPGYIEDTVPQAGPLAGILAALDHCSSPLLLVLPIDTPLLSSISLQRLLQQAMACNNAAHFEQSPLPCVLPVNAELKALITRQLQQGQRSVKALLAGLNAIAMAAPATELLNTNTPQDWQLCLNLFNNGEHYAKA</sequence>
<dbReference type="HAMAP" id="MF_00316">
    <property type="entry name" value="MobA"/>
    <property type="match status" value="1"/>
</dbReference>
<keyword evidence="2 8" id="KW-0808">Transferase</keyword>
<dbReference type="STRING" id="336831.WG68_06585"/>
<name>A0A0M2V5V4_9GAMM</name>
<feature type="binding site" evidence="8">
    <location>
        <position position="94"/>
    </location>
    <ligand>
        <name>GTP</name>
        <dbReference type="ChEBI" id="CHEBI:37565"/>
    </ligand>
</feature>
<feature type="binding site" evidence="8">
    <location>
        <begin position="15"/>
        <end position="17"/>
    </location>
    <ligand>
        <name>GTP</name>
        <dbReference type="ChEBI" id="CHEBI:37565"/>
    </ligand>
</feature>
<evidence type="ECO:0000256" key="5">
    <source>
        <dbReference type="ARBA" id="ARBA00022842"/>
    </source>
</evidence>
<comment type="subcellular location">
    <subcellularLocation>
        <location evidence="8">Cytoplasm</location>
    </subcellularLocation>
</comment>
<dbReference type="Proteomes" id="UP000034228">
    <property type="component" value="Unassembled WGS sequence"/>
</dbReference>
<gene>
    <name evidence="8" type="primary">mobA</name>
    <name evidence="10" type="ORF">WG68_06585</name>
</gene>
<keyword evidence="1 8" id="KW-0963">Cytoplasm</keyword>
<feature type="binding site" evidence="8">
    <location>
        <position position="27"/>
    </location>
    <ligand>
        <name>GTP</name>
        <dbReference type="ChEBI" id="CHEBI:37565"/>
    </ligand>
</feature>
<comment type="domain">
    <text evidence="8">The N-terminal domain determines nucleotide recognition and specific binding, while the C-terminal domain determines the specific binding to the target protein.</text>
</comment>
<reference evidence="10 11" key="1">
    <citation type="submission" date="2015-03" db="EMBL/GenBank/DDBJ databases">
        <title>Draft genome sequences of two protease-producing strains of Arsukibacterium isolated from two cold and alkaline environments.</title>
        <authorList>
            <person name="Lylloff J.E."/>
            <person name="Skov L.B."/>
            <person name="Jepsen M."/>
            <person name="Hallin P.F."/>
            <person name="Sorensen S.J."/>
            <person name="Stougaard P."/>
            <person name="Glaring M.A."/>
        </authorList>
    </citation>
    <scope>NUCLEOTIDE SEQUENCE [LARGE SCALE GENOMIC DNA]</scope>
    <source>
        <strain evidence="10 11">GCM72</strain>
    </source>
</reference>
<dbReference type="EMBL" id="LAHO01000005">
    <property type="protein sequence ID" value="KKO46026.1"/>
    <property type="molecule type" value="Genomic_DNA"/>
</dbReference>
<dbReference type="InterPro" id="IPR025877">
    <property type="entry name" value="MobA-like_NTP_Trfase"/>
</dbReference>
<feature type="binding site" evidence="8">
    <location>
        <position position="65"/>
    </location>
    <ligand>
        <name>GTP</name>
        <dbReference type="ChEBI" id="CHEBI:37565"/>
    </ligand>
</feature>
<comment type="caution">
    <text evidence="8">Lacks conserved residue(s) required for the propagation of feature annotation.</text>
</comment>
<proteinExistence type="inferred from homology"/>
<dbReference type="OrthoDB" id="9788394at2"/>
<dbReference type="GO" id="GO:0046872">
    <property type="term" value="F:metal ion binding"/>
    <property type="evidence" value="ECO:0007669"/>
    <property type="project" value="UniProtKB-KW"/>
</dbReference>
<dbReference type="Pfam" id="PF12804">
    <property type="entry name" value="NTP_transf_3"/>
    <property type="match status" value="1"/>
</dbReference>
<keyword evidence="7 8" id="KW-0501">Molybdenum cofactor biosynthesis</keyword>
<dbReference type="Gene3D" id="3.90.550.10">
    <property type="entry name" value="Spore Coat Polysaccharide Biosynthesis Protein SpsA, Chain A"/>
    <property type="match status" value="1"/>
</dbReference>
<dbReference type="RefSeq" id="WP_046556889.1">
    <property type="nucleotide sequence ID" value="NZ_LAHO01000005.1"/>
</dbReference>
<evidence type="ECO:0000313" key="10">
    <source>
        <dbReference type="EMBL" id="KKO46026.1"/>
    </source>
</evidence>
<evidence type="ECO:0000256" key="4">
    <source>
        <dbReference type="ARBA" id="ARBA00022741"/>
    </source>
</evidence>
<comment type="catalytic activity">
    <reaction evidence="8">
        <text>Mo-molybdopterin + GTP + H(+) = Mo-molybdopterin guanine dinucleotide + diphosphate</text>
        <dbReference type="Rhea" id="RHEA:34243"/>
        <dbReference type="ChEBI" id="CHEBI:15378"/>
        <dbReference type="ChEBI" id="CHEBI:33019"/>
        <dbReference type="ChEBI" id="CHEBI:37565"/>
        <dbReference type="ChEBI" id="CHEBI:71302"/>
        <dbReference type="ChEBI" id="CHEBI:71310"/>
        <dbReference type="EC" id="2.7.7.77"/>
    </reaction>
</comment>
<evidence type="ECO:0000256" key="7">
    <source>
        <dbReference type="ARBA" id="ARBA00023150"/>
    </source>
</evidence>
<dbReference type="PANTHER" id="PTHR19136:SF81">
    <property type="entry name" value="MOLYBDENUM COFACTOR GUANYLYLTRANSFERASE"/>
    <property type="match status" value="1"/>
</dbReference>
<feature type="domain" description="MobA-like NTP transferase" evidence="9">
    <location>
        <begin position="12"/>
        <end position="149"/>
    </location>
</feature>
<protein>
    <recommendedName>
        <fullName evidence="8">Molybdenum cofactor guanylyltransferase</fullName>
        <shortName evidence="8">MoCo guanylyltransferase</shortName>
        <ecNumber evidence="8">2.7.7.77</ecNumber>
    </recommendedName>
    <alternativeName>
        <fullName evidence="8">GTP:molybdopterin guanylyltransferase</fullName>
    </alternativeName>
    <alternativeName>
        <fullName evidence="8">Mo-MPT guanylyltransferase</fullName>
    </alternativeName>
    <alternativeName>
        <fullName evidence="8">Molybdopterin guanylyltransferase</fullName>
    </alternativeName>
    <alternativeName>
        <fullName evidence="8">Molybdopterin-guanine dinucleotide synthase</fullName>
        <shortName evidence="8">MGD synthase</shortName>
    </alternativeName>
</protein>
<comment type="subunit">
    <text evidence="8">Monomer.</text>
</comment>
<evidence type="ECO:0000256" key="8">
    <source>
        <dbReference type="HAMAP-Rule" id="MF_00316"/>
    </source>
</evidence>
<dbReference type="GO" id="GO:0005525">
    <property type="term" value="F:GTP binding"/>
    <property type="evidence" value="ECO:0007669"/>
    <property type="project" value="UniProtKB-UniRule"/>
</dbReference>
<dbReference type="InterPro" id="IPR013482">
    <property type="entry name" value="Molybde_CF_guanTrfase"/>
</dbReference>
<dbReference type="GO" id="GO:0005737">
    <property type="term" value="C:cytoplasm"/>
    <property type="evidence" value="ECO:0007669"/>
    <property type="project" value="UniProtKB-SubCell"/>
</dbReference>
<accession>A0A0M2V5V4</accession>
<organism evidence="10 11">
    <name type="scientific">Arsukibacterium ikkense</name>
    <dbReference type="NCBI Taxonomy" id="336831"/>
    <lineage>
        <taxon>Bacteria</taxon>
        <taxon>Pseudomonadati</taxon>
        <taxon>Pseudomonadota</taxon>
        <taxon>Gammaproteobacteria</taxon>
        <taxon>Chromatiales</taxon>
        <taxon>Chromatiaceae</taxon>
        <taxon>Arsukibacterium</taxon>
    </lineage>
</organism>
<dbReference type="GO" id="GO:0061603">
    <property type="term" value="F:molybdenum cofactor guanylyltransferase activity"/>
    <property type="evidence" value="ECO:0007669"/>
    <property type="project" value="UniProtKB-EC"/>
</dbReference>
<dbReference type="CDD" id="cd02503">
    <property type="entry name" value="MobA"/>
    <property type="match status" value="1"/>
</dbReference>
<keyword evidence="6 8" id="KW-0342">GTP-binding</keyword>
<dbReference type="PATRIC" id="fig|336831.14.peg.1216"/>
<dbReference type="SUPFAM" id="SSF53448">
    <property type="entry name" value="Nucleotide-diphospho-sugar transferases"/>
    <property type="match status" value="1"/>
</dbReference>
<dbReference type="PANTHER" id="PTHR19136">
    <property type="entry name" value="MOLYBDENUM COFACTOR GUANYLYLTRANSFERASE"/>
    <property type="match status" value="1"/>
</dbReference>
<keyword evidence="3 8" id="KW-0479">Metal-binding</keyword>
<comment type="function">
    <text evidence="8">Transfers a GMP moiety from GTP to Mo-molybdopterin (Mo-MPT) cofactor (Moco or molybdenum cofactor) to form Mo-molybdopterin guanine dinucleotide (Mo-MGD) cofactor.</text>
</comment>
<dbReference type="InterPro" id="IPR029044">
    <property type="entry name" value="Nucleotide-diphossugar_trans"/>
</dbReference>
<comment type="similarity">
    <text evidence="8">Belongs to the MobA family.</text>
</comment>
<evidence type="ECO:0000256" key="3">
    <source>
        <dbReference type="ARBA" id="ARBA00022723"/>
    </source>
</evidence>